<reference evidence="2" key="1">
    <citation type="submission" date="2020-01" db="EMBL/GenBank/DDBJ databases">
        <title>Phosphoaccumulans saitamaens gen. nov., sp. nov., a polyphosphate accumulating bacterium isolated from surface river water.</title>
        <authorList>
            <person name="Watanabe K."/>
            <person name="Suda W."/>
        </authorList>
    </citation>
    <scope>NUCLEOTIDE SEQUENCE [LARGE SCALE GENOMIC DNA]</scope>
    <source>
        <strain evidence="2">ICHIAU1</strain>
    </source>
</reference>
<dbReference type="SUPFAM" id="SSF88697">
    <property type="entry name" value="PUA domain-like"/>
    <property type="match status" value="1"/>
</dbReference>
<gene>
    <name evidence="1" type="ORF">ICHIAU1_03200</name>
</gene>
<dbReference type="AlphaFoldDB" id="A0A7R6QVD4"/>
<name>A0A7R6QVD4_9RHOO</name>
<accession>A0A7R6QVD4</accession>
<dbReference type="EMBL" id="AP022345">
    <property type="protein sequence ID" value="BBU68037.1"/>
    <property type="molecule type" value="Genomic_DNA"/>
</dbReference>
<evidence type="ECO:0008006" key="3">
    <source>
        <dbReference type="Google" id="ProtNLM"/>
    </source>
</evidence>
<organism evidence="1 2">
    <name type="scientific">Fluviibacter phosphoraccumulans</name>
    <dbReference type="NCBI Taxonomy" id="1751046"/>
    <lineage>
        <taxon>Bacteria</taxon>
        <taxon>Pseudomonadati</taxon>
        <taxon>Pseudomonadota</taxon>
        <taxon>Betaproteobacteria</taxon>
        <taxon>Rhodocyclales</taxon>
        <taxon>Fluviibacteraceae</taxon>
        <taxon>Fluviibacter</taxon>
    </lineage>
</organism>
<evidence type="ECO:0000313" key="2">
    <source>
        <dbReference type="Proteomes" id="UP000463961"/>
    </source>
</evidence>
<keyword evidence="2" id="KW-1185">Reference proteome</keyword>
<sequence>MTEVENILISLETRHAQNIYGGTKKVELRRRQLHINAGDVVWIYEKVPVGSITGNALITGVHVASPESLWGWFGEVSGLTKTEFFKYFGGLEIACAIELAEARRIRTPLTLAALRMAHGNFQPPQFFLRLQAKQAILEALRAV</sequence>
<dbReference type="RefSeq" id="WP_162049017.1">
    <property type="nucleotide sequence ID" value="NZ_AP022345.1"/>
</dbReference>
<protein>
    <recommendedName>
        <fullName evidence="3">ASCH domain-containing protein</fullName>
    </recommendedName>
</protein>
<evidence type="ECO:0000313" key="1">
    <source>
        <dbReference type="EMBL" id="BBU68037.1"/>
    </source>
</evidence>
<dbReference type="InterPro" id="IPR015947">
    <property type="entry name" value="PUA-like_sf"/>
</dbReference>
<dbReference type="Proteomes" id="UP000463961">
    <property type="component" value="Chromosome"/>
</dbReference>
<dbReference type="OrthoDB" id="9800495at2"/>
<proteinExistence type="predicted"/>
<dbReference type="Gene3D" id="2.30.130.30">
    <property type="entry name" value="Hypothetical protein"/>
    <property type="match status" value="1"/>
</dbReference>